<protein>
    <submittedName>
        <fullName evidence="1">Uncharacterized protein</fullName>
    </submittedName>
</protein>
<reference evidence="1 2" key="1">
    <citation type="submission" date="2019-04" db="EMBL/GenBank/DDBJ databases">
        <title>Complete genome sequence of Pantoea sp. infecting bacteriophage vB_PagM_AAM37.</title>
        <authorList>
            <person name="Truncaite L."/>
            <person name="Simoliuniene M."/>
            <person name="Zajanckauskaite A."/>
            <person name="Meskys R."/>
            <person name="Simoliunas E."/>
        </authorList>
    </citation>
    <scope>NUCLEOTIDE SEQUENCE [LARGE SCALE GENOMIC DNA]</scope>
    <source>
        <strain evidence="1">AAM37</strain>
    </source>
</reference>
<organism evidence="1 2">
    <name type="scientific">Pantoea phage vB_PagM_AAM37</name>
    <dbReference type="NCBI Taxonomy" id="2588093"/>
    <lineage>
        <taxon>Viruses</taxon>
        <taxon>Duplodnaviria</taxon>
        <taxon>Heunggongvirae</taxon>
        <taxon>Uroviricota</taxon>
        <taxon>Caudoviricetes</taxon>
        <taxon>Dibbivirus</taxon>
        <taxon>Dibbivirus AAM37</taxon>
    </lineage>
</organism>
<sequence>MPTLAGLTRSAMPAAINMVRWRDCTGKNKAAHRRLLVGLF</sequence>
<proteinExistence type="predicted"/>
<evidence type="ECO:0000313" key="2">
    <source>
        <dbReference type="Proteomes" id="UP000317930"/>
    </source>
</evidence>
<gene>
    <name evidence="1" type="ORF">AAM37_gp85</name>
</gene>
<dbReference type="Proteomes" id="UP000317930">
    <property type="component" value="Segment"/>
</dbReference>
<evidence type="ECO:0000313" key="1">
    <source>
        <dbReference type="EMBL" id="QDH45755.1"/>
    </source>
</evidence>
<keyword evidence="2" id="KW-1185">Reference proteome</keyword>
<name>A0A513ZYH3_9CAUD</name>
<dbReference type="EMBL" id="MK798143">
    <property type="protein sequence ID" value="QDH45755.1"/>
    <property type="molecule type" value="Genomic_DNA"/>
</dbReference>
<accession>A0A513ZYH3</accession>